<dbReference type="RefSeq" id="WP_341424141.1">
    <property type="nucleotide sequence ID" value="NZ_JBBUTG010000001.1"/>
</dbReference>
<comment type="caution">
    <text evidence="3">The sequence shown here is derived from an EMBL/GenBank/DDBJ whole genome shotgun (WGS) entry which is preliminary data.</text>
</comment>
<accession>A0ABU9BK01</accession>
<organism evidence="3 4">
    <name type="scientific">Ideonella lacteola</name>
    <dbReference type="NCBI Taxonomy" id="2984193"/>
    <lineage>
        <taxon>Bacteria</taxon>
        <taxon>Pseudomonadati</taxon>
        <taxon>Pseudomonadota</taxon>
        <taxon>Betaproteobacteria</taxon>
        <taxon>Burkholderiales</taxon>
        <taxon>Sphaerotilaceae</taxon>
        <taxon>Ideonella</taxon>
    </lineage>
</organism>
<feature type="chain" id="PRO_5045138000" evidence="1">
    <location>
        <begin position="38"/>
        <end position="385"/>
    </location>
</feature>
<keyword evidence="1" id="KW-0732">Signal</keyword>
<dbReference type="EMBL" id="JBBUTG010000001">
    <property type="protein sequence ID" value="MEK8029808.1"/>
    <property type="molecule type" value="Genomic_DNA"/>
</dbReference>
<protein>
    <submittedName>
        <fullName evidence="3">DUF4185 domain-containing protein</fullName>
    </submittedName>
</protein>
<dbReference type="Proteomes" id="UP001371218">
    <property type="component" value="Unassembled WGS sequence"/>
</dbReference>
<evidence type="ECO:0000259" key="2">
    <source>
        <dbReference type="Pfam" id="PF13810"/>
    </source>
</evidence>
<proteinExistence type="predicted"/>
<dbReference type="InterPro" id="IPR025442">
    <property type="entry name" value="DUF4185"/>
</dbReference>
<evidence type="ECO:0000313" key="4">
    <source>
        <dbReference type="Proteomes" id="UP001371218"/>
    </source>
</evidence>
<dbReference type="Pfam" id="PF13810">
    <property type="entry name" value="DUF4185"/>
    <property type="match status" value="1"/>
</dbReference>
<feature type="signal peptide" evidence="1">
    <location>
        <begin position="1"/>
        <end position="37"/>
    </location>
</feature>
<reference evidence="3 4" key="1">
    <citation type="submission" date="2024-04" db="EMBL/GenBank/DDBJ databases">
        <title>Novel species of the genus Ideonella isolated from streams.</title>
        <authorList>
            <person name="Lu H."/>
        </authorList>
    </citation>
    <scope>NUCLEOTIDE SEQUENCE [LARGE SCALE GENOMIC DNA]</scope>
    <source>
        <strain evidence="3 4">DXS29W</strain>
    </source>
</reference>
<evidence type="ECO:0000256" key="1">
    <source>
        <dbReference type="SAM" id="SignalP"/>
    </source>
</evidence>
<name>A0ABU9BK01_9BURK</name>
<feature type="domain" description="DUF4185" evidence="2">
    <location>
        <begin position="74"/>
        <end position="357"/>
    </location>
</feature>
<gene>
    <name evidence="3" type="ORF">AACH06_03150</name>
</gene>
<sequence length="385" mass="42524">MRFDTSAAVTWTLTRPRPFAAMAVLSCWLAHAPLAQAQQQVPPIPPVLKVESLGLVQQNEHVKCRDGSYSALVNGRAVWTFNDTCMDDGGVLGDQFIDNTLAWSKKLKASNGINLTRDLEDVEGVPVRFVPFTQGEIDFTNSHQPNELAIWPGHIVPDPARHRALIFFGTVYRGSQIGFQGVGGGIAVMDDKTFAVTRPVQNPDPNAQEPTYMWNRFDQAYTGGYVLEGDMLYNYGGKGKGLATQVRVARVPLADALDISKWQYFDGSGWSSDPKAAKPVYDGGAAGDTVFWNDYLGMYMTVYQTFLNNTVYYRVAYRPEGPWSAQAEMFVAEQGTDPSYAARVHTEYAEKGGKVQYVTYVKNTGFLAQELPLTKVVFGQPAKAD</sequence>
<keyword evidence="4" id="KW-1185">Reference proteome</keyword>
<evidence type="ECO:0000313" key="3">
    <source>
        <dbReference type="EMBL" id="MEK8029808.1"/>
    </source>
</evidence>